<accession>A0ABY9K588</accession>
<evidence type="ECO:0000313" key="2">
    <source>
        <dbReference type="Proteomes" id="UP001225788"/>
    </source>
</evidence>
<name>A0ABY9K588_9HYPH</name>
<dbReference type="EMBL" id="CP132314">
    <property type="protein sequence ID" value="WLS03120.1"/>
    <property type="molecule type" value="Genomic_DNA"/>
</dbReference>
<dbReference type="RefSeq" id="WP_306158632.1">
    <property type="nucleotide sequence ID" value="NZ_CP132314.1"/>
</dbReference>
<evidence type="ECO:0000313" key="1">
    <source>
        <dbReference type="EMBL" id="WLS03120.1"/>
    </source>
</evidence>
<protein>
    <submittedName>
        <fullName evidence="1">Uncharacterized protein</fullName>
    </submittedName>
</protein>
<sequence length="74" mass="8419">MDIRGPSSSERNEDRFLLCEQALETAFQELVWRAVRAGWDEGETCVALASLADHHILAMRYNEEVAASIRKLKL</sequence>
<reference evidence="1 2" key="1">
    <citation type="submission" date="2023-08" db="EMBL/GenBank/DDBJ databases">
        <title>Pathogen: clinical or host-associated sample.</title>
        <authorList>
            <person name="Hergert J."/>
            <person name="Casey R."/>
            <person name="Wagner J."/>
            <person name="Young E.L."/>
            <person name="Oakeson K.F."/>
        </authorList>
    </citation>
    <scope>NUCLEOTIDE SEQUENCE [LARGE SCALE GENOMIC DNA]</scope>
    <source>
        <strain evidence="1 2">UPHL-collab-2</strain>
    </source>
</reference>
<proteinExistence type="predicted"/>
<organism evidence="1 2">
    <name type="scientific">Shinella oryzae</name>
    <dbReference type="NCBI Taxonomy" id="2871820"/>
    <lineage>
        <taxon>Bacteria</taxon>
        <taxon>Pseudomonadati</taxon>
        <taxon>Pseudomonadota</taxon>
        <taxon>Alphaproteobacteria</taxon>
        <taxon>Hyphomicrobiales</taxon>
        <taxon>Rhizobiaceae</taxon>
        <taxon>Shinella</taxon>
    </lineage>
</organism>
<dbReference type="Proteomes" id="UP001225788">
    <property type="component" value="Chromosome"/>
</dbReference>
<gene>
    <name evidence="1" type="ORF">Q9315_00285</name>
</gene>
<keyword evidence="2" id="KW-1185">Reference proteome</keyword>